<accession>A0A348WD21</accession>
<organism evidence="2 3">
    <name type="scientific">Roseovarius nubinhibens</name>
    <dbReference type="NCBI Taxonomy" id="314263"/>
    <lineage>
        <taxon>Bacteria</taxon>
        <taxon>Pseudomonadati</taxon>
        <taxon>Pseudomonadota</taxon>
        <taxon>Alphaproteobacteria</taxon>
        <taxon>Rhodobacterales</taxon>
        <taxon>Roseobacteraceae</taxon>
        <taxon>Roseovarius</taxon>
    </lineage>
</organism>
<feature type="compositionally biased region" description="Pro residues" evidence="1">
    <location>
        <begin position="93"/>
        <end position="114"/>
    </location>
</feature>
<dbReference type="PRINTS" id="PR01217">
    <property type="entry name" value="PRICHEXTENSN"/>
</dbReference>
<feature type="compositionally biased region" description="Low complexity" evidence="1">
    <location>
        <begin position="189"/>
        <end position="200"/>
    </location>
</feature>
<dbReference type="SUPFAM" id="SSF74653">
    <property type="entry name" value="TolA/TonB C-terminal domain"/>
    <property type="match status" value="1"/>
</dbReference>
<name>A0A348WD21_9RHOB</name>
<feature type="compositionally biased region" description="Pro residues" evidence="1">
    <location>
        <begin position="68"/>
        <end position="79"/>
    </location>
</feature>
<feature type="compositionally biased region" description="Pro residues" evidence="1">
    <location>
        <begin position="149"/>
        <end position="162"/>
    </location>
</feature>
<dbReference type="Proteomes" id="UP000264719">
    <property type="component" value="Unassembled WGS sequence"/>
</dbReference>
<proteinExistence type="predicted"/>
<dbReference type="AlphaFoldDB" id="A0A348WD21"/>
<reference evidence="2 3" key="1">
    <citation type="journal article" date="2018" name="Nat. Biotechnol.">
        <title>A standardized bacterial taxonomy based on genome phylogeny substantially revises the tree of life.</title>
        <authorList>
            <person name="Parks D.H."/>
            <person name="Chuvochina M."/>
            <person name="Waite D.W."/>
            <person name="Rinke C."/>
            <person name="Skarshewski A."/>
            <person name="Chaumeil P.A."/>
            <person name="Hugenholtz P."/>
        </authorList>
    </citation>
    <scope>NUCLEOTIDE SEQUENCE [LARGE SCALE GENOMIC DNA]</scope>
    <source>
        <strain evidence="2">UBA9169</strain>
    </source>
</reference>
<evidence type="ECO:0000256" key="1">
    <source>
        <dbReference type="SAM" id="MobiDB-lite"/>
    </source>
</evidence>
<comment type="caution">
    <text evidence="2">The sequence shown here is derived from an EMBL/GenBank/DDBJ whole genome shotgun (WGS) entry which is preliminary data.</text>
</comment>
<evidence type="ECO:0000313" key="2">
    <source>
        <dbReference type="EMBL" id="HAR52433.1"/>
    </source>
</evidence>
<protein>
    <submittedName>
        <fullName evidence="2">Energy transducer TonB</fullName>
    </submittedName>
</protein>
<dbReference type="EMBL" id="DMVW01000107">
    <property type="protein sequence ID" value="HAR52433.1"/>
    <property type="molecule type" value="Genomic_DNA"/>
</dbReference>
<gene>
    <name evidence="2" type="ORF">DCS45_11260</name>
</gene>
<dbReference type="Gene3D" id="3.30.1150.10">
    <property type="match status" value="1"/>
</dbReference>
<evidence type="ECO:0000313" key="3">
    <source>
        <dbReference type="Proteomes" id="UP000264719"/>
    </source>
</evidence>
<feature type="region of interest" description="Disordered" evidence="1">
    <location>
        <begin position="56"/>
        <end position="284"/>
    </location>
</feature>
<sequence>MATAMNTGQIISGAGHTVLIGWLLFGGAFNTDPIPFEVTQVTAISTEEFEALMAAERAPNAASSVTEPTPPETVEPPAPALSSQTDAETAQTPPTPAEPITPDPTPEPPAPTPRPEAQVEDTAPVLPTPPQDTAVLLPEKSLRPKPRPAPRVAPEQVAPPEPETAIDDVVREEVVADDTATTQREEAEATAPEEAATEIVTEAEEGGGPIAPTASMRPKTRPERPTQTAEAKPETKPETPKPATPKPAETDNSAVQDALAAALGQTSEPAPDTAPSGPPLTGGEKDALRVAVQSCWNVGSLSTEALGTTVVVTVDMGEDSKPINGSIKMIGSSGGSAAAAGQAFEAARRAIIRCGSQGFNLPIEKYGQWKTIEMTFNPENMRIK</sequence>